<feature type="transmembrane region" description="Helical" evidence="8">
    <location>
        <begin position="119"/>
        <end position="139"/>
    </location>
</feature>
<dbReference type="SUPFAM" id="SSF103473">
    <property type="entry name" value="MFS general substrate transporter"/>
    <property type="match status" value="1"/>
</dbReference>
<feature type="transmembrane region" description="Helical" evidence="8">
    <location>
        <begin position="495"/>
        <end position="519"/>
    </location>
</feature>
<dbReference type="GeneID" id="63743847"/>
<comment type="subcellular location">
    <subcellularLocation>
        <location evidence="1">Membrane</location>
        <topology evidence="1">Multi-pass membrane protein</topology>
    </subcellularLocation>
</comment>
<feature type="transmembrane region" description="Helical" evidence="8">
    <location>
        <begin position="88"/>
        <end position="107"/>
    </location>
</feature>
<feature type="transmembrane region" description="Helical" evidence="8">
    <location>
        <begin position="240"/>
        <end position="260"/>
    </location>
</feature>
<evidence type="ECO:0000256" key="4">
    <source>
        <dbReference type="ARBA" id="ARBA00022692"/>
    </source>
</evidence>
<feature type="transmembrane region" description="Helical" evidence="8">
    <location>
        <begin position="180"/>
        <end position="198"/>
    </location>
</feature>
<evidence type="ECO:0000256" key="7">
    <source>
        <dbReference type="SAM" id="MobiDB-lite"/>
    </source>
</evidence>
<keyword evidence="6 8" id="KW-0472">Membrane</keyword>
<evidence type="ECO:0000256" key="3">
    <source>
        <dbReference type="ARBA" id="ARBA00022448"/>
    </source>
</evidence>
<dbReference type="Gene3D" id="1.20.1250.20">
    <property type="entry name" value="MFS general substrate transporter like domains"/>
    <property type="match status" value="2"/>
</dbReference>
<evidence type="ECO:0000256" key="2">
    <source>
        <dbReference type="ARBA" id="ARBA00008335"/>
    </source>
</evidence>
<keyword evidence="3" id="KW-0813">Transport</keyword>
<organism evidence="9 10">
    <name type="scientific">Aspergillus wentii DTO 134E9</name>
    <dbReference type="NCBI Taxonomy" id="1073089"/>
    <lineage>
        <taxon>Eukaryota</taxon>
        <taxon>Fungi</taxon>
        <taxon>Dikarya</taxon>
        <taxon>Ascomycota</taxon>
        <taxon>Pezizomycotina</taxon>
        <taxon>Eurotiomycetes</taxon>
        <taxon>Eurotiomycetidae</taxon>
        <taxon>Eurotiales</taxon>
        <taxon>Aspergillaceae</taxon>
        <taxon>Aspergillus</taxon>
        <taxon>Aspergillus subgen. Cremei</taxon>
    </lineage>
</organism>
<evidence type="ECO:0000313" key="9">
    <source>
        <dbReference type="EMBL" id="OJJ36911.1"/>
    </source>
</evidence>
<sequence length="607" mass="66726">MVRNRKDSEIVSDLTATENHQPKQTSPEDPPAYSGSESEDRRLSLEARNEKAIEQEPDQVTKSAHLGVQKAEAAALVWSKKAVYITYAWVWVCFFLLALQMAIGTYAQAKAYADFQTAPAISTASILASIIGGVMKLPVAKILNIWGRCEGLLIFTAIYILGIVILASCNGPSSYAAGYVIYYVGYDALYISLDIFVADTSGMRNRAFAIAFVSTPFICTAFTASLAADSFIYHTGGWRWAYGAFTIIMTAVLVPMALVFKFYQKKAEKLGLYKHEPSGRTFMQSTVHYIQEFDIVGAVLLMAGWILLLLPFSLQTAGRAQYKSASFIAEIVVGVVVLGIFAVWEKFFARAHFVSYELLKKRTVLGACFCSALINFSFYCWDLYFLYFCYVVYDLDTAMAGYMTQIYNVGSCFWGVVFGIWIRYVKSFKWSCFCFGLPLLMLGAGLMIHFRGDGETNQLPYTVMCQIFIAFGGGTLVIGNQMAVMASSDRENVPLMLALIGLFASLGGAIGNAVSAAIYSNTFVDALTSALPDDLKGNATQISNGGWALQQTYPLGSPSRNAANYAWGYSQKCGAIAATAILVLAFPCIAIWKNYKVDKRQNKGVML</sequence>
<comment type="similarity">
    <text evidence="2">Belongs to the major facilitator superfamily.</text>
</comment>
<feature type="region of interest" description="Disordered" evidence="7">
    <location>
        <begin position="1"/>
        <end position="44"/>
    </location>
</feature>
<evidence type="ECO:0008006" key="11">
    <source>
        <dbReference type="Google" id="ProtNLM"/>
    </source>
</evidence>
<proteinExistence type="inferred from homology"/>
<evidence type="ECO:0000313" key="10">
    <source>
        <dbReference type="Proteomes" id="UP000184383"/>
    </source>
</evidence>
<dbReference type="Proteomes" id="UP000184383">
    <property type="component" value="Unassembled WGS sequence"/>
</dbReference>
<evidence type="ECO:0000256" key="5">
    <source>
        <dbReference type="ARBA" id="ARBA00022989"/>
    </source>
</evidence>
<dbReference type="GO" id="GO:0005886">
    <property type="term" value="C:plasma membrane"/>
    <property type="evidence" value="ECO:0007669"/>
    <property type="project" value="TreeGrafter"/>
</dbReference>
<dbReference type="EMBL" id="KV878211">
    <property type="protein sequence ID" value="OJJ36911.1"/>
    <property type="molecule type" value="Genomic_DNA"/>
</dbReference>
<evidence type="ECO:0000256" key="1">
    <source>
        <dbReference type="ARBA" id="ARBA00004141"/>
    </source>
</evidence>
<feature type="transmembrane region" description="Helical" evidence="8">
    <location>
        <begin position="207"/>
        <end position="228"/>
    </location>
</feature>
<evidence type="ECO:0000256" key="8">
    <source>
        <dbReference type="SAM" id="Phobius"/>
    </source>
</evidence>
<dbReference type="PANTHER" id="PTHR23501:SF107">
    <property type="entry name" value="TRANSPORTER, PUTATIVE (AFU_ORTHOLOGUE AFUA_7G04730)-RELATED"/>
    <property type="match status" value="1"/>
</dbReference>
<reference evidence="10" key="1">
    <citation type="journal article" date="2017" name="Genome Biol.">
        <title>Comparative genomics reveals high biological diversity and specific adaptations in the industrially and medically important fungal genus Aspergillus.</title>
        <authorList>
            <person name="de Vries R.P."/>
            <person name="Riley R."/>
            <person name="Wiebenga A."/>
            <person name="Aguilar-Osorio G."/>
            <person name="Amillis S."/>
            <person name="Uchima C.A."/>
            <person name="Anderluh G."/>
            <person name="Asadollahi M."/>
            <person name="Askin M."/>
            <person name="Barry K."/>
            <person name="Battaglia E."/>
            <person name="Bayram O."/>
            <person name="Benocci T."/>
            <person name="Braus-Stromeyer S.A."/>
            <person name="Caldana C."/>
            <person name="Canovas D."/>
            <person name="Cerqueira G.C."/>
            <person name="Chen F."/>
            <person name="Chen W."/>
            <person name="Choi C."/>
            <person name="Clum A."/>
            <person name="Dos Santos R.A."/>
            <person name="Damasio A.R."/>
            <person name="Diallinas G."/>
            <person name="Emri T."/>
            <person name="Fekete E."/>
            <person name="Flipphi M."/>
            <person name="Freyberg S."/>
            <person name="Gallo A."/>
            <person name="Gournas C."/>
            <person name="Habgood R."/>
            <person name="Hainaut M."/>
            <person name="Harispe M.L."/>
            <person name="Henrissat B."/>
            <person name="Hilden K.S."/>
            <person name="Hope R."/>
            <person name="Hossain A."/>
            <person name="Karabika E."/>
            <person name="Karaffa L."/>
            <person name="Karanyi Z."/>
            <person name="Krasevec N."/>
            <person name="Kuo A."/>
            <person name="Kusch H."/>
            <person name="LaButti K."/>
            <person name="Lagendijk E.L."/>
            <person name="Lapidus A."/>
            <person name="Levasseur A."/>
            <person name="Lindquist E."/>
            <person name="Lipzen A."/>
            <person name="Logrieco A.F."/>
            <person name="MacCabe A."/>
            <person name="Maekelae M.R."/>
            <person name="Malavazi I."/>
            <person name="Melin P."/>
            <person name="Meyer V."/>
            <person name="Mielnichuk N."/>
            <person name="Miskei M."/>
            <person name="Molnar A.P."/>
            <person name="Mule G."/>
            <person name="Ngan C.Y."/>
            <person name="Orejas M."/>
            <person name="Orosz E."/>
            <person name="Ouedraogo J.P."/>
            <person name="Overkamp K.M."/>
            <person name="Park H.-S."/>
            <person name="Perrone G."/>
            <person name="Piumi F."/>
            <person name="Punt P.J."/>
            <person name="Ram A.F."/>
            <person name="Ramon A."/>
            <person name="Rauscher S."/>
            <person name="Record E."/>
            <person name="Riano-Pachon D.M."/>
            <person name="Robert V."/>
            <person name="Roehrig J."/>
            <person name="Ruller R."/>
            <person name="Salamov A."/>
            <person name="Salih N.S."/>
            <person name="Samson R.A."/>
            <person name="Sandor E."/>
            <person name="Sanguinetti M."/>
            <person name="Schuetze T."/>
            <person name="Sepcic K."/>
            <person name="Shelest E."/>
            <person name="Sherlock G."/>
            <person name="Sophianopoulou V."/>
            <person name="Squina F.M."/>
            <person name="Sun H."/>
            <person name="Susca A."/>
            <person name="Todd R.B."/>
            <person name="Tsang A."/>
            <person name="Unkles S.E."/>
            <person name="van de Wiele N."/>
            <person name="van Rossen-Uffink D."/>
            <person name="Oliveira J.V."/>
            <person name="Vesth T.C."/>
            <person name="Visser J."/>
            <person name="Yu J.-H."/>
            <person name="Zhou M."/>
            <person name="Andersen M.R."/>
            <person name="Archer D.B."/>
            <person name="Baker S.E."/>
            <person name="Benoit I."/>
            <person name="Brakhage A.A."/>
            <person name="Braus G.H."/>
            <person name="Fischer R."/>
            <person name="Frisvad J.C."/>
            <person name="Goldman G.H."/>
            <person name="Houbraken J."/>
            <person name="Oakley B."/>
            <person name="Pocsi I."/>
            <person name="Scazzocchio C."/>
            <person name="Seiboth B."/>
            <person name="vanKuyk P.A."/>
            <person name="Wortman J."/>
            <person name="Dyer P.S."/>
            <person name="Grigoriev I.V."/>
        </authorList>
    </citation>
    <scope>NUCLEOTIDE SEQUENCE [LARGE SCALE GENOMIC DNA]</scope>
    <source>
        <strain evidence="10">DTO 134E9</strain>
    </source>
</reference>
<feature type="transmembrane region" description="Helical" evidence="8">
    <location>
        <begin position="405"/>
        <end position="425"/>
    </location>
</feature>
<feature type="transmembrane region" description="Helical" evidence="8">
    <location>
        <begin position="151"/>
        <end position="168"/>
    </location>
</feature>
<feature type="transmembrane region" description="Helical" evidence="8">
    <location>
        <begin position="324"/>
        <end position="344"/>
    </location>
</feature>
<dbReference type="VEuPathDB" id="FungiDB:ASPWEDRAFT_108520"/>
<dbReference type="RefSeq" id="XP_040690587.1">
    <property type="nucleotide sequence ID" value="XM_040827999.1"/>
</dbReference>
<dbReference type="OrthoDB" id="4078873at2759"/>
<feature type="transmembrane region" description="Helical" evidence="8">
    <location>
        <begin position="293"/>
        <end position="312"/>
    </location>
</feature>
<gene>
    <name evidence="9" type="ORF">ASPWEDRAFT_108520</name>
</gene>
<dbReference type="FunFam" id="1.20.1250.20:FF:000284">
    <property type="entry name" value="Siderophore iron transporter mirB"/>
    <property type="match status" value="1"/>
</dbReference>
<keyword evidence="4 8" id="KW-0812">Transmembrane</keyword>
<feature type="transmembrane region" description="Helical" evidence="8">
    <location>
        <begin position="364"/>
        <end position="393"/>
    </location>
</feature>
<feature type="transmembrane region" description="Helical" evidence="8">
    <location>
        <begin position="432"/>
        <end position="449"/>
    </location>
</feature>
<protein>
    <recommendedName>
        <fullName evidence="11">Major facilitator superfamily (MFS) profile domain-containing protein</fullName>
    </recommendedName>
</protein>
<accession>A0A1L9RPP7</accession>
<keyword evidence="10" id="KW-1185">Reference proteome</keyword>
<keyword evidence="5 8" id="KW-1133">Transmembrane helix</keyword>
<dbReference type="InterPro" id="IPR036259">
    <property type="entry name" value="MFS_trans_sf"/>
</dbReference>
<dbReference type="GO" id="GO:0022857">
    <property type="term" value="F:transmembrane transporter activity"/>
    <property type="evidence" value="ECO:0007669"/>
    <property type="project" value="InterPro"/>
</dbReference>
<feature type="transmembrane region" description="Helical" evidence="8">
    <location>
        <begin position="574"/>
        <end position="592"/>
    </location>
</feature>
<dbReference type="PANTHER" id="PTHR23501">
    <property type="entry name" value="MAJOR FACILITATOR SUPERFAMILY"/>
    <property type="match status" value="1"/>
</dbReference>
<feature type="compositionally biased region" description="Polar residues" evidence="7">
    <location>
        <begin position="14"/>
        <end position="27"/>
    </location>
</feature>
<dbReference type="AlphaFoldDB" id="A0A1L9RPP7"/>
<name>A0A1L9RPP7_ASPWE</name>
<dbReference type="InterPro" id="IPR011701">
    <property type="entry name" value="MFS"/>
</dbReference>
<dbReference type="Pfam" id="PF07690">
    <property type="entry name" value="MFS_1"/>
    <property type="match status" value="1"/>
</dbReference>
<feature type="transmembrane region" description="Helical" evidence="8">
    <location>
        <begin position="461"/>
        <end position="483"/>
    </location>
</feature>
<evidence type="ECO:0000256" key="6">
    <source>
        <dbReference type="ARBA" id="ARBA00023136"/>
    </source>
</evidence>